<sequence>MASSRTLRDFPQTGELVGWRASKGVGAPVRNWSVQLREYMHSARPPAIRRGAVFCASSGGDQSQKSLPANNKMGIVLFNRVNARAF</sequence>
<evidence type="ECO:0000313" key="2">
    <source>
        <dbReference type="Proteomes" id="UP000219465"/>
    </source>
</evidence>
<name>A0A286IEG2_9HYPH</name>
<reference evidence="2" key="1">
    <citation type="submission" date="2017-08" db="EMBL/GenBank/DDBJ databases">
        <authorList>
            <person name="Varghese N."/>
            <person name="Submissions S."/>
        </authorList>
    </citation>
    <scope>NUCLEOTIDE SEQUENCE [LARGE SCALE GENOMIC DNA]</scope>
    <source>
        <strain evidence="2">KCTC 23107</strain>
    </source>
</reference>
<dbReference type="EMBL" id="OCPC01000005">
    <property type="protein sequence ID" value="SOE18533.1"/>
    <property type="molecule type" value="Genomic_DNA"/>
</dbReference>
<dbReference type="Proteomes" id="UP000219465">
    <property type="component" value="Unassembled WGS sequence"/>
</dbReference>
<keyword evidence="2" id="KW-1185">Reference proteome</keyword>
<evidence type="ECO:0000313" key="1">
    <source>
        <dbReference type="EMBL" id="SOE18533.1"/>
    </source>
</evidence>
<organism evidence="1 2">
    <name type="scientific">Hoeflea halophila</name>
    <dbReference type="NCBI Taxonomy" id="714899"/>
    <lineage>
        <taxon>Bacteria</taxon>
        <taxon>Pseudomonadati</taxon>
        <taxon>Pseudomonadota</taxon>
        <taxon>Alphaproteobacteria</taxon>
        <taxon>Hyphomicrobiales</taxon>
        <taxon>Rhizobiaceae</taxon>
        <taxon>Hoeflea</taxon>
    </lineage>
</organism>
<proteinExistence type="predicted"/>
<gene>
    <name evidence="1" type="ORF">SAMN05877838_3461</name>
</gene>
<accession>A0A286IEG2</accession>
<protein>
    <submittedName>
        <fullName evidence="1">Uncharacterized protein</fullName>
    </submittedName>
</protein>
<dbReference type="AlphaFoldDB" id="A0A286IEG2"/>